<dbReference type="EMBL" id="JAFLCK010000001">
    <property type="protein sequence ID" value="MBN8658760.1"/>
    <property type="molecule type" value="Genomic_DNA"/>
</dbReference>
<evidence type="ECO:0000313" key="3">
    <source>
        <dbReference type="Proteomes" id="UP000664277"/>
    </source>
</evidence>
<name>A0A8J7TKI1_9BACT</name>
<accession>A0A8J7TKI1</accession>
<feature type="region of interest" description="Disordered" evidence="1">
    <location>
        <begin position="1103"/>
        <end position="1126"/>
    </location>
</feature>
<feature type="compositionally biased region" description="Polar residues" evidence="1">
    <location>
        <begin position="1105"/>
        <end position="1115"/>
    </location>
</feature>
<comment type="caution">
    <text evidence="2">The sequence shown here is derived from an EMBL/GenBank/DDBJ whole genome shotgun (WGS) entry which is preliminary data.</text>
</comment>
<gene>
    <name evidence="2" type="ORF">J0M35_00235</name>
</gene>
<protein>
    <submittedName>
        <fullName evidence="2">Uncharacterized protein</fullName>
    </submittedName>
</protein>
<reference evidence="2" key="1">
    <citation type="submission" date="2021-02" db="EMBL/GenBank/DDBJ databases">
        <title>Genome-Resolved Metagenomics of a Microbial Community Performing Photosynthetic Biological Nutrient Removal.</title>
        <authorList>
            <person name="Mcdaniel E.A."/>
        </authorList>
    </citation>
    <scope>NUCLEOTIDE SEQUENCE</scope>
    <source>
        <strain evidence="2">UWPOB_OBS1</strain>
    </source>
</reference>
<evidence type="ECO:0000313" key="2">
    <source>
        <dbReference type="EMBL" id="MBN8658760.1"/>
    </source>
</evidence>
<sequence>MSGKKKQLSNPFSTGGGGNHFEAHVQASFVALMLTNGFAPSLPCWPILKIKLQGKMDGFDTDDMIVFVENLGGDQQRKLLAQIKHTVAITATGKVFGEVIQAAWNDFNNPDLFTEGSDSIALITGPLSNTDISGARGILEWVRHTNSAEEFLRMVDMSNLSSKDKQDKLKAFREQLKKANAGVEVADDRLFQFLRHFHLLSYDLDIKAGVHLSLVHSLMSQYTTSGAQMLWSRIVDEVQSWNKNAGAISRDNIAEDLRDAFKPAGSSTIPVELRTEEIAEEIDWNEVPHAAELALANMIGSWNEKTHGDRETVSEFVQEDFQTWILKMRQLLQHPETSLKLKDGEWSIGKRRQLWTELGPRLFDTTLDLFKHVAVKTLRETDPKFELPSDERFAAQIKGKSLTHSSSLRKGLADGLALLGCSGEVVVNCTEGKAQTISLLTVREILSSADWLIWGSLNDLLPQIAEAAPDEFLRIVEKNLAISCCPFDELFRQETGGISGQNYLTGLLWALEGLAWDERYLVQVCILLSNLAARDPGGQWGNRPFNSLVTILLPWLPQTTASQEKRIVAVKTIQQEEPKIAWKLLLALLPGIQHNSMGTHKPTFLRVELPEEAEIGISKKHYQQQVLAYASIMLLMAESSAARLTELVRHAEHLSPAHLEQLLEMVNSEKLQQSSEQEKMELWRELNELILNIHNSSNYRGLSVETITNIERVTYEIAPKNPGQLYKVLFSHVPDELMNEATSIEERSKELAYKRQKAIGEIFAHGSVSGVIDFARDVEVPGNVGFFFSQITEPKIDTEILPSVLRENSMIQFAHGYIRGRLHSNGDGWIDGVREPSWQKSDIGQFLALLPFTPNTWKIAKEWLGENDSEYWMLVNPDIYETTEDLGAAIDKFIELGRFRLALACLAKQLDIKGQIDVERSIRLLLSTKMKEGENADIYCIAKIIKSLQTHPKVDQETLFRVEWKYLQILARDKGSSAKVLENRLAQVPAFFCELVEFLYHPHNKPREEKTPTPQEEAIAMNVWRLLQGWKTPPGTQSDGTFSAPAFEAWVREVTTICTKSDRLDLALIHLGCVLFYSPPDPDGLWIHRAVATFLNSKNAEKSRQGFSQQVTNSRGVHRIDPTGAPERQLARTYRDKAESIENAGFQRLAAALRAIADQYDREAEHIVNNPPDRW</sequence>
<evidence type="ECO:0000256" key="1">
    <source>
        <dbReference type="SAM" id="MobiDB-lite"/>
    </source>
</evidence>
<dbReference type="AlphaFoldDB" id="A0A8J7TKI1"/>
<proteinExistence type="predicted"/>
<dbReference type="Proteomes" id="UP000664277">
    <property type="component" value="Unassembled WGS sequence"/>
</dbReference>
<organism evidence="2 3">
    <name type="scientific">Candidatus Obscuribacter phosphatis</name>
    <dbReference type="NCBI Taxonomy" id="1906157"/>
    <lineage>
        <taxon>Bacteria</taxon>
        <taxon>Bacillati</taxon>
        <taxon>Candidatus Melainabacteria</taxon>
        <taxon>Candidatus Obscuribacterales</taxon>
        <taxon>Candidatus Obscuribacteraceae</taxon>
        <taxon>Candidatus Obscuribacter</taxon>
    </lineage>
</organism>